<feature type="transmembrane region" description="Helical" evidence="1">
    <location>
        <begin position="70"/>
        <end position="92"/>
    </location>
</feature>
<accession>A0A3P7L246</accession>
<sequence>MYYQNEDNHPFTLWAILNMRPNYEIITRTMASFTGSHFFTHLFGCLLMTINRYMAVCQPDLYNVVWKRKIVNIVLTIEIIISFVAHTPLFLIKFDYQWIDDKWMLSGRTQPIPFNRILSNSVVIIYEVVSITLIVMTMYAISNLRDAKSPRYWKEMVSTFNNSYVC</sequence>
<evidence type="ECO:0000313" key="3">
    <source>
        <dbReference type="Proteomes" id="UP000270094"/>
    </source>
</evidence>
<dbReference type="SUPFAM" id="SSF81321">
    <property type="entry name" value="Family A G protein-coupled receptor-like"/>
    <property type="match status" value="1"/>
</dbReference>
<dbReference type="PANTHER" id="PTHR38622">
    <property type="entry name" value="PROTEIN CBG07046"/>
    <property type="match status" value="1"/>
</dbReference>
<protein>
    <recommendedName>
        <fullName evidence="4">Serpentine receptor class gamma</fullName>
    </recommendedName>
</protein>
<evidence type="ECO:0000313" key="2">
    <source>
        <dbReference type="EMBL" id="VDM73532.1"/>
    </source>
</evidence>
<keyword evidence="1" id="KW-0472">Membrane</keyword>
<name>A0A3P7L246_STRVU</name>
<dbReference type="AlphaFoldDB" id="A0A3P7L246"/>
<gene>
    <name evidence="2" type="ORF">SVUK_LOCUS8530</name>
</gene>
<dbReference type="Proteomes" id="UP000270094">
    <property type="component" value="Unassembled WGS sequence"/>
</dbReference>
<reference evidence="2 3" key="1">
    <citation type="submission" date="2018-11" db="EMBL/GenBank/DDBJ databases">
        <authorList>
            <consortium name="Pathogen Informatics"/>
        </authorList>
    </citation>
    <scope>NUCLEOTIDE SEQUENCE [LARGE SCALE GENOMIC DNA]</scope>
</reference>
<feature type="transmembrane region" description="Helical" evidence="1">
    <location>
        <begin position="30"/>
        <end position="50"/>
    </location>
</feature>
<dbReference type="InterPro" id="IPR019426">
    <property type="entry name" value="7TM_GPCR_serpentine_rcpt_Srv"/>
</dbReference>
<proteinExistence type="predicted"/>
<feature type="transmembrane region" description="Helical" evidence="1">
    <location>
        <begin position="123"/>
        <end position="141"/>
    </location>
</feature>
<dbReference type="Gene3D" id="1.20.1070.10">
    <property type="entry name" value="Rhodopsin 7-helix transmembrane proteins"/>
    <property type="match status" value="1"/>
</dbReference>
<dbReference type="Pfam" id="PF10323">
    <property type="entry name" value="7TM_GPCR_Srv"/>
    <property type="match status" value="1"/>
</dbReference>
<evidence type="ECO:0008006" key="4">
    <source>
        <dbReference type="Google" id="ProtNLM"/>
    </source>
</evidence>
<keyword evidence="1" id="KW-0812">Transmembrane</keyword>
<evidence type="ECO:0000256" key="1">
    <source>
        <dbReference type="SAM" id="Phobius"/>
    </source>
</evidence>
<dbReference type="EMBL" id="UYYB01031198">
    <property type="protein sequence ID" value="VDM73532.1"/>
    <property type="molecule type" value="Genomic_DNA"/>
</dbReference>
<dbReference type="OrthoDB" id="5874692at2759"/>
<keyword evidence="3" id="KW-1185">Reference proteome</keyword>
<keyword evidence="1" id="KW-1133">Transmembrane helix</keyword>
<organism evidence="2 3">
    <name type="scientific">Strongylus vulgaris</name>
    <name type="common">Blood worm</name>
    <dbReference type="NCBI Taxonomy" id="40348"/>
    <lineage>
        <taxon>Eukaryota</taxon>
        <taxon>Metazoa</taxon>
        <taxon>Ecdysozoa</taxon>
        <taxon>Nematoda</taxon>
        <taxon>Chromadorea</taxon>
        <taxon>Rhabditida</taxon>
        <taxon>Rhabditina</taxon>
        <taxon>Rhabditomorpha</taxon>
        <taxon>Strongyloidea</taxon>
        <taxon>Strongylidae</taxon>
        <taxon>Strongylus</taxon>
    </lineage>
</organism>